<protein>
    <recommendedName>
        <fullName evidence="5">TAZ-type domain-containing protein</fullName>
    </recommendedName>
</protein>
<dbReference type="InterPro" id="IPR035898">
    <property type="entry name" value="TAZ_dom_sf"/>
</dbReference>
<dbReference type="EMBL" id="BTRK01000001">
    <property type="protein sequence ID" value="GMR30880.1"/>
    <property type="molecule type" value="Genomic_DNA"/>
</dbReference>
<evidence type="ECO:0000256" key="3">
    <source>
        <dbReference type="ARBA" id="ARBA00022833"/>
    </source>
</evidence>
<sequence>TKMNELHRELRSIADGEMKAVLAPTDADDSTSNQLSLAADIISMLPGYQNTEASSQKRAFPVYTMEYFREIREREAAWDRRMAEEKRKRKALSRLLRAIDCVDRPGRHGKQFCLRFCRPEMKEIVRHMRVCTSGKDCEYPKCKETTTLKEHWDECNRKMNSMCSICGTMMAKIAYINRNRALHHRPPPPPRAA</sequence>
<proteinExistence type="predicted"/>
<feature type="non-terminal residue" evidence="6">
    <location>
        <position position="1"/>
    </location>
</feature>
<evidence type="ECO:0000313" key="6">
    <source>
        <dbReference type="EMBL" id="GMR30880.1"/>
    </source>
</evidence>
<evidence type="ECO:0000256" key="4">
    <source>
        <dbReference type="PROSITE-ProRule" id="PRU00203"/>
    </source>
</evidence>
<dbReference type="GO" id="GO:0008270">
    <property type="term" value="F:zinc ion binding"/>
    <property type="evidence" value="ECO:0007669"/>
    <property type="project" value="UniProtKB-KW"/>
</dbReference>
<evidence type="ECO:0000256" key="2">
    <source>
        <dbReference type="ARBA" id="ARBA00022771"/>
    </source>
</evidence>
<keyword evidence="3 4" id="KW-0862">Zinc</keyword>
<dbReference type="PROSITE" id="PS50134">
    <property type="entry name" value="ZF_TAZ"/>
    <property type="match status" value="1"/>
</dbReference>
<reference evidence="7" key="1">
    <citation type="submission" date="2022-10" db="EMBL/GenBank/DDBJ databases">
        <title>Genome assembly of Pristionchus species.</title>
        <authorList>
            <person name="Yoshida K."/>
            <person name="Sommer R.J."/>
        </authorList>
    </citation>
    <scope>NUCLEOTIDE SEQUENCE [LARGE SCALE GENOMIC DNA]</scope>
    <source>
        <strain evidence="7">RS5460</strain>
    </source>
</reference>
<keyword evidence="7" id="KW-1185">Reference proteome</keyword>
<dbReference type="SUPFAM" id="SSF57933">
    <property type="entry name" value="TAZ domain"/>
    <property type="match status" value="1"/>
</dbReference>
<comment type="caution">
    <text evidence="6">The sequence shown here is derived from an EMBL/GenBank/DDBJ whole genome shotgun (WGS) entry which is preliminary data.</text>
</comment>
<accession>A0AAN4Z424</accession>
<gene>
    <name evidence="6" type="ORF">PMAYCL1PPCAC_01075</name>
</gene>
<dbReference type="SMART" id="SM00551">
    <property type="entry name" value="ZnF_TAZ"/>
    <property type="match status" value="1"/>
</dbReference>
<keyword evidence="1 4" id="KW-0479">Metal-binding</keyword>
<evidence type="ECO:0000313" key="7">
    <source>
        <dbReference type="Proteomes" id="UP001328107"/>
    </source>
</evidence>
<feature type="domain" description="TAZ-type" evidence="5">
    <location>
        <begin position="77"/>
        <end position="169"/>
    </location>
</feature>
<dbReference type="Proteomes" id="UP001328107">
    <property type="component" value="Unassembled WGS sequence"/>
</dbReference>
<organism evidence="6 7">
    <name type="scientific">Pristionchus mayeri</name>
    <dbReference type="NCBI Taxonomy" id="1317129"/>
    <lineage>
        <taxon>Eukaryota</taxon>
        <taxon>Metazoa</taxon>
        <taxon>Ecdysozoa</taxon>
        <taxon>Nematoda</taxon>
        <taxon>Chromadorea</taxon>
        <taxon>Rhabditida</taxon>
        <taxon>Rhabditina</taxon>
        <taxon>Diplogasteromorpha</taxon>
        <taxon>Diplogasteroidea</taxon>
        <taxon>Neodiplogasteridae</taxon>
        <taxon>Pristionchus</taxon>
    </lineage>
</organism>
<keyword evidence="2 4" id="KW-0863">Zinc-finger</keyword>
<dbReference type="AlphaFoldDB" id="A0AAN4Z424"/>
<evidence type="ECO:0000259" key="5">
    <source>
        <dbReference type="PROSITE" id="PS50134"/>
    </source>
</evidence>
<dbReference type="InterPro" id="IPR000197">
    <property type="entry name" value="Znf_TAZ"/>
</dbReference>
<dbReference type="Gene3D" id="1.20.1020.10">
    <property type="entry name" value="TAZ domain"/>
    <property type="match status" value="1"/>
</dbReference>
<evidence type="ECO:0000256" key="1">
    <source>
        <dbReference type="ARBA" id="ARBA00022723"/>
    </source>
</evidence>
<name>A0AAN4Z424_9BILA</name>
<feature type="zinc finger region" description="TAZ-type" evidence="4">
    <location>
        <begin position="77"/>
        <end position="169"/>
    </location>
</feature>
<dbReference type="Pfam" id="PF02135">
    <property type="entry name" value="zf-TAZ"/>
    <property type="match status" value="1"/>
</dbReference>